<evidence type="ECO:0000256" key="1">
    <source>
        <dbReference type="ARBA" id="ARBA00011738"/>
    </source>
</evidence>
<evidence type="ECO:0000313" key="4">
    <source>
        <dbReference type="EMBL" id="QDT09726.1"/>
    </source>
</evidence>
<dbReference type="InterPro" id="IPR044662">
    <property type="entry name" value="HS1/DABB1-like"/>
</dbReference>
<dbReference type="InterPro" id="IPR013097">
    <property type="entry name" value="Dabb"/>
</dbReference>
<sequence length="307" mass="34149">MEAESLHGIRAARNLLSSRLVLVLSEVFWNAAMNAFRLMPVLTFAVVSVVLVGCQGQATVDTDTTTGAKESGNTTSVSETPTAETPQAVERKILSNYEDSVLRHAVFFKFKESTTDEDILSVTDAFAALPTKIPEIIDFQWGVNNSPEKLDEGFTHCFLLTFADEKGREVYLPHEAHKAFGDVLRPHMDGVFVIDYWGKAGDSGINKELKHAVFFKFQDDAAAADVAKVEDAFASLPSKIDAIKAFEWGKNNSPEKHDGGFTHCFMVTFDSEEGRETYLPHPDHEAFVQVLKPVLDKVRVLDFWETK</sequence>
<reference evidence="4 5" key="1">
    <citation type="submission" date="2019-02" db="EMBL/GenBank/DDBJ databases">
        <title>Deep-cultivation of Planctomycetes and their phenomic and genomic characterization uncovers novel biology.</title>
        <authorList>
            <person name="Wiegand S."/>
            <person name="Jogler M."/>
            <person name="Boedeker C."/>
            <person name="Pinto D."/>
            <person name="Vollmers J."/>
            <person name="Rivas-Marin E."/>
            <person name="Kohn T."/>
            <person name="Peeters S.H."/>
            <person name="Heuer A."/>
            <person name="Rast P."/>
            <person name="Oberbeckmann S."/>
            <person name="Bunk B."/>
            <person name="Jeske O."/>
            <person name="Meyerdierks A."/>
            <person name="Storesund J.E."/>
            <person name="Kallscheuer N."/>
            <person name="Luecker S."/>
            <person name="Lage O.M."/>
            <person name="Pohl T."/>
            <person name="Merkel B.J."/>
            <person name="Hornburger P."/>
            <person name="Mueller R.-W."/>
            <person name="Bruemmer F."/>
            <person name="Labrenz M."/>
            <person name="Spormann A.M."/>
            <person name="Op den Camp H."/>
            <person name="Overmann J."/>
            <person name="Amann R."/>
            <person name="Jetten M.S.M."/>
            <person name="Mascher T."/>
            <person name="Medema M.H."/>
            <person name="Devos D.P."/>
            <person name="Kaster A.-K."/>
            <person name="Ovreas L."/>
            <person name="Rohde M."/>
            <person name="Galperin M.Y."/>
            <person name="Jogler C."/>
        </authorList>
    </citation>
    <scope>NUCLEOTIDE SEQUENCE [LARGE SCALE GENOMIC DNA]</scope>
    <source>
        <strain evidence="4 5">K23_9</strain>
    </source>
</reference>
<feature type="region of interest" description="Disordered" evidence="2">
    <location>
        <begin position="61"/>
        <end position="85"/>
    </location>
</feature>
<dbReference type="PROSITE" id="PS51502">
    <property type="entry name" value="S_R_A_B_BARREL"/>
    <property type="match status" value="2"/>
</dbReference>
<name>A0A517NRJ2_9BACT</name>
<dbReference type="Pfam" id="PF07876">
    <property type="entry name" value="Dabb"/>
    <property type="match status" value="2"/>
</dbReference>
<dbReference type="EMBL" id="CP036526">
    <property type="protein sequence ID" value="QDT09726.1"/>
    <property type="molecule type" value="Genomic_DNA"/>
</dbReference>
<keyword evidence="5" id="KW-1185">Reference proteome</keyword>
<dbReference type="SUPFAM" id="SSF54909">
    <property type="entry name" value="Dimeric alpha+beta barrel"/>
    <property type="match status" value="2"/>
</dbReference>
<protein>
    <submittedName>
        <fullName evidence="4">Stress responsive A/B Barrel Domain protein</fullName>
    </submittedName>
</protein>
<gene>
    <name evidence="4" type="ORF">K239x_16760</name>
</gene>
<evidence type="ECO:0000259" key="3">
    <source>
        <dbReference type="PROSITE" id="PS51502"/>
    </source>
</evidence>
<dbReference type="PANTHER" id="PTHR33178">
    <property type="match status" value="1"/>
</dbReference>
<dbReference type="Gene3D" id="3.30.70.100">
    <property type="match status" value="2"/>
</dbReference>
<evidence type="ECO:0000313" key="5">
    <source>
        <dbReference type="Proteomes" id="UP000319817"/>
    </source>
</evidence>
<feature type="domain" description="Stress-response A/B barrel" evidence="3">
    <location>
        <begin position="102"/>
        <end position="196"/>
    </location>
</feature>
<organism evidence="4 5">
    <name type="scientific">Stieleria marina</name>
    <dbReference type="NCBI Taxonomy" id="1930275"/>
    <lineage>
        <taxon>Bacteria</taxon>
        <taxon>Pseudomonadati</taxon>
        <taxon>Planctomycetota</taxon>
        <taxon>Planctomycetia</taxon>
        <taxon>Pirellulales</taxon>
        <taxon>Pirellulaceae</taxon>
        <taxon>Stieleria</taxon>
    </lineage>
</organism>
<dbReference type="InterPro" id="IPR011008">
    <property type="entry name" value="Dimeric_a/b-barrel"/>
</dbReference>
<dbReference type="AlphaFoldDB" id="A0A517NRJ2"/>
<dbReference type="PANTHER" id="PTHR33178:SF10">
    <property type="entry name" value="STRESS-RESPONSE A_B BARREL DOMAIN-CONTAINING PROTEIN"/>
    <property type="match status" value="1"/>
</dbReference>
<proteinExistence type="predicted"/>
<evidence type="ECO:0000256" key="2">
    <source>
        <dbReference type="SAM" id="MobiDB-lite"/>
    </source>
</evidence>
<comment type="subunit">
    <text evidence="1">Homodimer.</text>
</comment>
<dbReference type="Proteomes" id="UP000319817">
    <property type="component" value="Chromosome"/>
</dbReference>
<dbReference type="SMART" id="SM00886">
    <property type="entry name" value="Dabb"/>
    <property type="match status" value="2"/>
</dbReference>
<accession>A0A517NRJ2</accession>
<feature type="domain" description="Stress-response A/B barrel" evidence="3">
    <location>
        <begin position="209"/>
        <end position="303"/>
    </location>
</feature>